<keyword evidence="3" id="KW-0862">Zinc</keyword>
<feature type="compositionally biased region" description="Basic residues" evidence="5">
    <location>
        <begin position="410"/>
        <end position="428"/>
    </location>
</feature>
<dbReference type="SMART" id="SM00249">
    <property type="entry name" value="PHD"/>
    <property type="match status" value="1"/>
</dbReference>
<reference evidence="7" key="1">
    <citation type="submission" date="2014-01" db="EMBL/GenBank/DDBJ databases">
        <title>The genome of the white-rot fungus Pycnoporus cinnabarinus: a basidiomycete model with a versatile arsenal for lignocellulosic biomass breakdown.</title>
        <authorList>
            <person name="Levasseur A."/>
            <person name="Lomascolo A."/>
            <person name="Ruiz-Duenas F.J."/>
            <person name="Uzan E."/>
            <person name="Piumi F."/>
            <person name="Kues U."/>
            <person name="Ram A.F.J."/>
            <person name="Murat C."/>
            <person name="Haon M."/>
            <person name="Benoit I."/>
            <person name="Arfi Y."/>
            <person name="Chevret D."/>
            <person name="Drula E."/>
            <person name="Kwon M.J."/>
            <person name="Gouret P."/>
            <person name="Lesage-Meessen L."/>
            <person name="Lombard V."/>
            <person name="Mariette J."/>
            <person name="Noirot C."/>
            <person name="Park J."/>
            <person name="Patyshakuliyeva A."/>
            <person name="Wieneger R.A.B."/>
            <person name="Wosten H.A.B."/>
            <person name="Martin F."/>
            <person name="Coutinho P.M."/>
            <person name="de Vries R."/>
            <person name="Martinez A.T."/>
            <person name="Klopp C."/>
            <person name="Pontarotti P."/>
            <person name="Henrissat B."/>
            <person name="Record E."/>
        </authorList>
    </citation>
    <scope>NUCLEOTIDE SEQUENCE [LARGE SCALE GENOMIC DNA]</scope>
    <source>
        <strain evidence="7">BRFM137</strain>
    </source>
</reference>
<keyword evidence="2 4" id="KW-0863">Zinc-finger</keyword>
<organism evidence="7 8">
    <name type="scientific">Pycnoporus cinnabarinus</name>
    <name type="common">Cinnabar-red polypore</name>
    <name type="synonym">Trametes cinnabarina</name>
    <dbReference type="NCBI Taxonomy" id="5643"/>
    <lineage>
        <taxon>Eukaryota</taxon>
        <taxon>Fungi</taxon>
        <taxon>Dikarya</taxon>
        <taxon>Basidiomycota</taxon>
        <taxon>Agaricomycotina</taxon>
        <taxon>Agaricomycetes</taxon>
        <taxon>Polyporales</taxon>
        <taxon>Polyporaceae</taxon>
        <taxon>Trametes</taxon>
    </lineage>
</organism>
<evidence type="ECO:0000259" key="6">
    <source>
        <dbReference type="PROSITE" id="PS50016"/>
    </source>
</evidence>
<feature type="compositionally biased region" description="Polar residues" evidence="5">
    <location>
        <begin position="653"/>
        <end position="677"/>
    </location>
</feature>
<dbReference type="Proteomes" id="UP000029665">
    <property type="component" value="Unassembled WGS sequence"/>
</dbReference>
<dbReference type="GO" id="GO:0008270">
    <property type="term" value="F:zinc ion binding"/>
    <property type="evidence" value="ECO:0007669"/>
    <property type="project" value="UniProtKB-KW"/>
</dbReference>
<keyword evidence="8" id="KW-1185">Reference proteome</keyword>
<dbReference type="InterPro" id="IPR013083">
    <property type="entry name" value="Znf_RING/FYVE/PHD"/>
</dbReference>
<dbReference type="OrthoDB" id="436852at2759"/>
<dbReference type="STRING" id="5643.A0A060SKC1"/>
<feature type="region of interest" description="Disordered" evidence="5">
    <location>
        <begin position="629"/>
        <end position="836"/>
    </location>
</feature>
<feature type="compositionally biased region" description="Polar residues" evidence="5">
    <location>
        <begin position="103"/>
        <end position="118"/>
    </location>
</feature>
<dbReference type="PANTHER" id="PTHR46452">
    <property type="entry name" value="TRANSCRIPTION INITIATION FACTOR TFIID SUBUNIT 3"/>
    <property type="match status" value="1"/>
</dbReference>
<protein>
    <recommendedName>
        <fullName evidence="6">PHD-type domain-containing protein</fullName>
    </recommendedName>
</protein>
<feature type="region of interest" description="Disordered" evidence="5">
    <location>
        <begin position="480"/>
        <end position="510"/>
    </location>
</feature>
<feature type="region of interest" description="Disordered" evidence="5">
    <location>
        <begin position="133"/>
        <end position="181"/>
    </location>
</feature>
<feature type="region of interest" description="Disordered" evidence="5">
    <location>
        <begin position="301"/>
        <end position="452"/>
    </location>
</feature>
<accession>A0A060SKC1</accession>
<evidence type="ECO:0000256" key="3">
    <source>
        <dbReference type="ARBA" id="ARBA00022833"/>
    </source>
</evidence>
<dbReference type="GO" id="GO:0005669">
    <property type="term" value="C:transcription factor TFIID complex"/>
    <property type="evidence" value="ECO:0007669"/>
    <property type="project" value="TreeGrafter"/>
</dbReference>
<dbReference type="PROSITE" id="PS50016">
    <property type="entry name" value="ZF_PHD_2"/>
    <property type="match status" value="1"/>
</dbReference>
<feature type="domain" description="PHD-type" evidence="6">
    <location>
        <begin position="537"/>
        <end position="590"/>
    </location>
</feature>
<dbReference type="OMA" id="PWRLRTE"/>
<dbReference type="InterPro" id="IPR019786">
    <property type="entry name" value="Zinc_finger_PHD-type_CS"/>
</dbReference>
<evidence type="ECO:0000313" key="8">
    <source>
        <dbReference type="Proteomes" id="UP000029665"/>
    </source>
</evidence>
<evidence type="ECO:0000256" key="1">
    <source>
        <dbReference type="ARBA" id="ARBA00022723"/>
    </source>
</evidence>
<feature type="compositionally biased region" description="Polar residues" evidence="5">
    <location>
        <begin position="301"/>
        <end position="312"/>
    </location>
</feature>
<feature type="compositionally biased region" description="Polar residues" evidence="5">
    <location>
        <begin position="75"/>
        <end position="93"/>
    </location>
</feature>
<dbReference type="Gene3D" id="3.30.40.10">
    <property type="entry name" value="Zinc/RING finger domain, C3HC4 (zinc finger)"/>
    <property type="match status" value="1"/>
</dbReference>
<feature type="compositionally biased region" description="Basic and acidic residues" evidence="5">
    <location>
        <begin position="824"/>
        <end position="836"/>
    </location>
</feature>
<dbReference type="EMBL" id="CCBP010000215">
    <property type="protein sequence ID" value="CDO74795.1"/>
    <property type="molecule type" value="Genomic_DNA"/>
</dbReference>
<dbReference type="InterPro" id="IPR019787">
    <property type="entry name" value="Znf_PHD-finger"/>
</dbReference>
<feature type="compositionally biased region" description="Polar residues" evidence="5">
    <location>
        <begin position="135"/>
        <end position="156"/>
    </location>
</feature>
<dbReference type="SUPFAM" id="SSF57903">
    <property type="entry name" value="FYVE/PHD zinc finger"/>
    <property type="match status" value="1"/>
</dbReference>
<feature type="compositionally biased region" description="Low complexity" evidence="5">
    <location>
        <begin position="697"/>
        <end position="707"/>
    </location>
</feature>
<dbReference type="InterPro" id="IPR011011">
    <property type="entry name" value="Znf_FYVE_PHD"/>
</dbReference>
<dbReference type="PANTHER" id="PTHR46452:SF1">
    <property type="entry name" value="TRANSCRIPTION INITIATION FACTOR TFIID SUBUNIT 3"/>
    <property type="match status" value="1"/>
</dbReference>
<feature type="region of interest" description="Disordered" evidence="5">
    <location>
        <begin position="595"/>
        <end position="615"/>
    </location>
</feature>
<feature type="compositionally biased region" description="Acidic residues" evidence="5">
    <location>
        <begin position="481"/>
        <end position="490"/>
    </location>
</feature>
<keyword evidence="1" id="KW-0479">Metal-binding</keyword>
<feature type="region of interest" description="Disordered" evidence="5">
    <location>
        <begin position="44"/>
        <end position="118"/>
    </location>
</feature>
<evidence type="ECO:0000256" key="2">
    <source>
        <dbReference type="ARBA" id="ARBA00022771"/>
    </source>
</evidence>
<dbReference type="CDD" id="cd15522">
    <property type="entry name" value="PHD_TAF3"/>
    <property type="match status" value="1"/>
</dbReference>
<dbReference type="HOGENOM" id="CLU_013082_0_0_1"/>
<feature type="compositionally biased region" description="Basic and acidic residues" evidence="5">
    <location>
        <begin position="357"/>
        <end position="381"/>
    </location>
</feature>
<dbReference type="AlphaFoldDB" id="A0A060SKC1"/>
<sequence length="836" mass="91362">MPQRAAALGLSPPFVVQKVSHLPTPQSSPSNLAQYASELNGSYASPVSTITRDAPTPHAPGPRGATPSREDVQPVSVSSFMTPESSGLSSSPHTPKHNRVPSPEQNTPSMPADSMSSKTAVCTAVPLLAPAPITTPVSASSRGITPASRLSSPFQDRTSERRATKSKSRSPMPPALDDSAKNVDNIFPAALQSVPLPLATPIPQRVLSGEVQRIHLQAAADHAERLCDKEARRPDYLVRGKRPRSDEDIPSFDELDASGAVLGVTESPIKGRRLQLFQATSEETFEQSLLAGGYPAYGSPSYQVSEPQTPIANSRGGRSALSQRALQWLQQATPGPPGPSAMARTEDPPAVEEESVPSEKEMRKRRRLELFKKHQERKESGSRLYPVELEGRGRVLLDVPPEDEPIHPKTPPRKRSATKKRRGGRKSRGGAGDDEEGQPVQPNWPDQSFPWCMRAQERSELAKMEEEERLKWVERFLDRDSESDDEEDDQALLPPLQSHDSDQVAHRRGRGKMVPLRVNPAAHTRRENKVDESDGEEVLCVGCNRGDDGSELVQCDECQTWYHLRCIGIKKIADLGREEDPWYCDACLDIRPSSPLTEPTFVPTDDRPIESSSHPDSLFLQNSILESPAPHWDDIPRAPTTPVRHGGIDSADRTFSTRSSWGDSSRAGPSTPDSSAKTVRVYHTPGPFINDRDQLDPETPFDPTTTPSRGIKFSGGPPPTLGLSTPRDSFGFWAGRGGQTPTPALRSHVSGQGGAGSQSWRRGMDDSGGPYSRHIYSTGYDDTPVTRAPRLPEGSDEGAFSTTVPGRKLWDSPDFARPVTPSPKVERVDEKMEIEA</sequence>
<evidence type="ECO:0000313" key="7">
    <source>
        <dbReference type="EMBL" id="CDO74795.1"/>
    </source>
</evidence>
<evidence type="ECO:0000256" key="5">
    <source>
        <dbReference type="SAM" id="MobiDB-lite"/>
    </source>
</evidence>
<feature type="compositionally biased region" description="Polar residues" evidence="5">
    <location>
        <begin position="320"/>
        <end position="333"/>
    </location>
</feature>
<proteinExistence type="predicted"/>
<dbReference type="GO" id="GO:0045944">
    <property type="term" value="P:positive regulation of transcription by RNA polymerase II"/>
    <property type="evidence" value="ECO:0007669"/>
    <property type="project" value="TreeGrafter"/>
</dbReference>
<dbReference type="Pfam" id="PF00628">
    <property type="entry name" value="PHD"/>
    <property type="match status" value="1"/>
</dbReference>
<evidence type="ECO:0000256" key="4">
    <source>
        <dbReference type="PROSITE-ProRule" id="PRU00146"/>
    </source>
</evidence>
<name>A0A060SKC1_PYCCI</name>
<dbReference type="InterPro" id="IPR001965">
    <property type="entry name" value="Znf_PHD"/>
</dbReference>
<dbReference type="PROSITE" id="PS01359">
    <property type="entry name" value="ZF_PHD_1"/>
    <property type="match status" value="1"/>
</dbReference>
<comment type="caution">
    <text evidence="7">The sequence shown here is derived from an EMBL/GenBank/DDBJ whole genome shotgun (WGS) entry which is preliminary data.</text>
</comment>
<gene>
    <name evidence="7" type="ORF">BN946_scf185001.g43</name>
</gene>